<protein>
    <submittedName>
        <fullName evidence="5">Phage shock protein C</fullName>
    </submittedName>
</protein>
<proteinExistence type="predicted"/>
<keyword evidence="3" id="KW-0472">Membrane</keyword>
<dbReference type="Proteomes" id="UP000587760">
    <property type="component" value="Unassembled WGS sequence"/>
</dbReference>
<organism evidence="5 6">
    <name type="scientific">Spirochaeta isovalerica</name>
    <dbReference type="NCBI Taxonomy" id="150"/>
    <lineage>
        <taxon>Bacteria</taxon>
        <taxon>Pseudomonadati</taxon>
        <taxon>Spirochaetota</taxon>
        <taxon>Spirochaetia</taxon>
        <taxon>Spirochaetales</taxon>
        <taxon>Spirochaetaceae</taxon>
        <taxon>Spirochaeta</taxon>
    </lineage>
</organism>
<keyword evidence="6" id="KW-1185">Reference proteome</keyword>
<evidence type="ECO:0000313" key="6">
    <source>
        <dbReference type="Proteomes" id="UP000587760"/>
    </source>
</evidence>
<name>A0A841RI20_9SPIO</name>
<dbReference type="EMBL" id="JACHGJ010000015">
    <property type="protein sequence ID" value="MBB6482650.1"/>
    <property type="molecule type" value="Genomic_DNA"/>
</dbReference>
<feature type="region of interest" description="Disordered" evidence="2">
    <location>
        <begin position="67"/>
        <end position="94"/>
    </location>
</feature>
<keyword evidence="1" id="KW-0175">Coiled coil</keyword>
<dbReference type="AlphaFoldDB" id="A0A841RI20"/>
<dbReference type="InterPro" id="IPR007168">
    <property type="entry name" value="Phageshock_PspC_N"/>
</dbReference>
<feature type="domain" description="Phage shock protein PspC N-terminal" evidence="4">
    <location>
        <begin position="5"/>
        <end position="62"/>
    </location>
</feature>
<evidence type="ECO:0000256" key="2">
    <source>
        <dbReference type="SAM" id="MobiDB-lite"/>
    </source>
</evidence>
<evidence type="ECO:0000256" key="3">
    <source>
        <dbReference type="SAM" id="Phobius"/>
    </source>
</evidence>
<accession>A0A841RI20</accession>
<sequence length="135" mass="16053">MAQDRLYRSRNGMIFGVCQGIADWRDLPVGYIRLGVVIALVMTGFFPVGVLYIAAGMLLPVEPREGKSDYYERDSRGRREYRRENRRESRRERNGGFTFDDIREEFEDISSRVNRMEDEVIDKEKEWEKRFKEDS</sequence>
<evidence type="ECO:0000256" key="1">
    <source>
        <dbReference type="SAM" id="Coils"/>
    </source>
</evidence>
<dbReference type="RefSeq" id="WP_184748887.1">
    <property type="nucleotide sequence ID" value="NZ_JACHGJ010000015.1"/>
</dbReference>
<keyword evidence="3" id="KW-1133">Transmembrane helix</keyword>
<gene>
    <name evidence="5" type="ORF">HNR50_004355</name>
</gene>
<comment type="caution">
    <text evidence="5">The sequence shown here is derived from an EMBL/GenBank/DDBJ whole genome shotgun (WGS) entry which is preliminary data.</text>
</comment>
<reference evidence="5 6" key="1">
    <citation type="submission" date="2020-08" db="EMBL/GenBank/DDBJ databases">
        <title>Genomic Encyclopedia of Type Strains, Phase IV (KMG-IV): sequencing the most valuable type-strain genomes for metagenomic binning, comparative biology and taxonomic classification.</title>
        <authorList>
            <person name="Goeker M."/>
        </authorList>
    </citation>
    <scope>NUCLEOTIDE SEQUENCE [LARGE SCALE GENOMIC DNA]</scope>
    <source>
        <strain evidence="5 6">DSM 2461</strain>
    </source>
</reference>
<dbReference type="Pfam" id="PF04024">
    <property type="entry name" value="PspC"/>
    <property type="match status" value="1"/>
</dbReference>
<feature type="transmembrane region" description="Helical" evidence="3">
    <location>
        <begin position="34"/>
        <end position="59"/>
    </location>
</feature>
<evidence type="ECO:0000313" key="5">
    <source>
        <dbReference type="EMBL" id="MBB6482650.1"/>
    </source>
</evidence>
<evidence type="ECO:0000259" key="4">
    <source>
        <dbReference type="Pfam" id="PF04024"/>
    </source>
</evidence>
<feature type="coiled-coil region" evidence="1">
    <location>
        <begin position="99"/>
        <end position="126"/>
    </location>
</feature>
<keyword evidence="3" id="KW-0812">Transmembrane</keyword>